<evidence type="ECO:0000313" key="1">
    <source>
        <dbReference type="EMBL" id="MDE1461653.1"/>
    </source>
</evidence>
<proteinExistence type="predicted"/>
<protein>
    <recommendedName>
        <fullName evidence="3">Lipoprotein</fullName>
    </recommendedName>
</protein>
<organism evidence="1 2">
    <name type="scientific">Spartinivicinus poritis</name>
    <dbReference type="NCBI Taxonomy" id="2994640"/>
    <lineage>
        <taxon>Bacteria</taxon>
        <taxon>Pseudomonadati</taxon>
        <taxon>Pseudomonadota</taxon>
        <taxon>Gammaproteobacteria</taxon>
        <taxon>Oceanospirillales</taxon>
        <taxon>Zooshikellaceae</taxon>
        <taxon>Spartinivicinus</taxon>
    </lineage>
</organism>
<comment type="caution">
    <text evidence="1">The sequence shown here is derived from an EMBL/GenBank/DDBJ whole genome shotgun (WGS) entry which is preliminary data.</text>
</comment>
<name>A0ABT5U893_9GAMM</name>
<dbReference type="PROSITE" id="PS51257">
    <property type="entry name" value="PROKAR_LIPOPROTEIN"/>
    <property type="match status" value="1"/>
</dbReference>
<gene>
    <name evidence="1" type="ORF">ORQ98_06695</name>
</gene>
<dbReference type="EMBL" id="JAPMOU010000006">
    <property type="protein sequence ID" value="MDE1461653.1"/>
    <property type="molecule type" value="Genomic_DNA"/>
</dbReference>
<accession>A0ABT5U893</accession>
<reference evidence="1 2" key="1">
    <citation type="submission" date="2022-11" db="EMBL/GenBank/DDBJ databases">
        <title>Spartinivicinus poritis sp. nov., isolated from scleractinian coral Porites lutea.</title>
        <authorList>
            <person name="Zhang G."/>
            <person name="Cai L."/>
            <person name="Wei Q."/>
        </authorList>
    </citation>
    <scope>NUCLEOTIDE SEQUENCE [LARGE SCALE GENOMIC DNA]</scope>
    <source>
        <strain evidence="1 2">A2-2</strain>
    </source>
</reference>
<evidence type="ECO:0008006" key="3">
    <source>
        <dbReference type="Google" id="ProtNLM"/>
    </source>
</evidence>
<keyword evidence="2" id="KW-1185">Reference proteome</keyword>
<dbReference type="Proteomes" id="UP001528823">
    <property type="component" value="Unassembled WGS sequence"/>
</dbReference>
<dbReference type="RefSeq" id="WP_274688015.1">
    <property type="nucleotide sequence ID" value="NZ_JAPMOU010000006.1"/>
</dbReference>
<evidence type="ECO:0000313" key="2">
    <source>
        <dbReference type="Proteomes" id="UP001528823"/>
    </source>
</evidence>
<sequence>MLQIKKLFIGLMMVSTCGCTLNSKTNNSFNFYCSRNNYDVTVRAYLPKGKPAKKAKISAYDDTGQLVLQKKLNNKGHASFRFPSYADEITVYVKSQEGWEDKCSLFKPPSKYRKM</sequence>